<dbReference type="GO" id="GO:0008168">
    <property type="term" value="F:methyltransferase activity"/>
    <property type="evidence" value="ECO:0007669"/>
    <property type="project" value="UniProtKB-KW"/>
</dbReference>
<dbReference type="EMBL" id="CP001357">
    <property type="protein sequence ID" value="ACN84154.1"/>
    <property type="molecule type" value="Genomic_DNA"/>
</dbReference>
<protein>
    <submittedName>
        <fullName evidence="1">Methyltransferase</fullName>
    </submittedName>
</protein>
<accession>A0A3B6VGJ4</accession>
<proteinExistence type="predicted"/>
<keyword evidence="1" id="KW-0489">Methyltransferase</keyword>
<dbReference type="RefSeq" id="WP_012671195.1">
    <property type="nucleotide sequence ID" value="NC_012225.1"/>
</dbReference>
<gene>
    <name evidence="1" type="primary">ubiG</name>
    <name evidence="1" type="ordered locus">BHWA1_01684</name>
</gene>
<dbReference type="STRING" id="565034.BHWA1_01684"/>
<keyword evidence="2" id="KW-1185">Reference proteome</keyword>
<dbReference type="PANTHER" id="PTHR43861">
    <property type="entry name" value="TRANS-ACONITATE 2-METHYLTRANSFERASE-RELATED"/>
    <property type="match status" value="1"/>
</dbReference>
<dbReference type="Pfam" id="PF13489">
    <property type="entry name" value="Methyltransf_23"/>
    <property type="match status" value="1"/>
</dbReference>
<dbReference type="SUPFAM" id="SSF53335">
    <property type="entry name" value="S-adenosyl-L-methionine-dependent methyltransferases"/>
    <property type="match status" value="1"/>
</dbReference>
<reference evidence="1 2" key="1">
    <citation type="journal article" date="2009" name="PLoS ONE">
        <title>Genome sequence of the pathogenic intestinal spirochete Brachyspira hyodysenteriae reveals adaptations to its lifestyle in the porcine large intestine.</title>
        <authorList>
            <person name="Bellgard M.I."/>
            <person name="Wanchanthuek P."/>
            <person name="La T."/>
            <person name="Ryan K."/>
            <person name="Moolhuijzen P."/>
            <person name="Albertyn Z."/>
            <person name="Shaban B."/>
            <person name="Motro Y."/>
            <person name="Dunn D.S."/>
            <person name="Schibeci D."/>
            <person name="Hunter A."/>
            <person name="Barrero R."/>
            <person name="Phillips N.D."/>
            <person name="Hampson D.J."/>
        </authorList>
    </citation>
    <scope>NUCLEOTIDE SEQUENCE [LARGE SCALE GENOMIC DNA]</scope>
    <source>
        <strain evidence="2">ATCC 49526 / WA1</strain>
    </source>
</reference>
<dbReference type="InterPro" id="IPR029063">
    <property type="entry name" value="SAM-dependent_MTases_sf"/>
</dbReference>
<dbReference type="Gene3D" id="3.40.50.150">
    <property type="entry name" value="Vaccinia Virus protein VP39"/>
    <property type="match status" value="1"/>
</dbReference>
<sequence>MYKCYLCDYEGYMKIKSNVNGRNILYCPNCTLEFMSPQTSDEELNKIYSAKNYPTCSFDNGINENPITLMKRKTFNEVLKKILPYCNYGNLLDIGCSSGLLLEEAKSFGFDTYGIEISEYASNIAKKRIGSNRIHSGTLETSNFNKNFFNVITMIDVIEHVRNPIETLKYAKNILDSTGGGYILITTPNTYSFTNKIMGSKWIHYNSEHLFYFNKLSIKKLCDICGYELIYCSSFAKTMRLDYMYYQMKEHNHLLMSNILNILSNTLIKNIDFHISSGDFLCILKKKV</sequence>
<dbReference type="CDD" id="cd02440">
    <property type="entry name" value="AdoMet_MTases"/>
    <property type="match status" value="1"/>
</dbReference>
<dbReference type="PANTHER" id="PTHR43861:SF6">
    <property type="entry name" value="METHYLTRANSFERASE TYPE 11"/>
    <property type="match status" value="1"/>
</dbReference>
<dbReference type="Proteomes" id="UP000001803">
    <property type="component" value="Chromosome"/>
</dbReference>
<name>A0A3B6VGJ4_BRAHW</name>
<organism evidence="1 2">
    <name type="scientific">Brachyspira hyodysenteriae (strain ATCC 49526 / WA1)</name>
    <dbReference type="NCBI Taxonomy" id="565034"/>
    <lineage>
        <taxon>Bacteria</taxon>
        <taxon>Pseudomonadati</taxon>
        <taxon>Spirochaetota</taxon>
        <taxon>Spirochaetia</taxon>
        <taxon>Brachyspirales</taxon>
        <taxon>Brachyspiraceae</taxon>
        <taxon>Brachyspira</taxon>
    </lineage>
</organism>
<dbReference type="KEGG" id="bhy:BHWA1_01684"/>
<evidence type="ECO:0000313" key="1">
    <source>
        <dbReference type="EMBL" id="ACN84154.1"/>
    </source>
</evidence>
<keyword evidence="1" id="KW-0808">Transferase</keyword>
<dbReference type="AlphaFoldDB" id="A0A3B6VGJ4"/>
<dbReference type="GO" id="GO:0032259">
    <property type="term" value="P:methylation"/>
    <property type="evidence" value="ECO:0007669"/>
    <property type="project" value="UniProtKB-KW"/>
</dbReference>
<evidence type="ECO:0000313" key="2">
    <source>
        <dbReference type="Proteomes" id="UP000001803"/>
    </source>
</evidence>